<name>A0A2J8Y7U9_PONAB</name>
<proteinExistence type="predicted"/>
<dbReference type="AlphaFoldDB" id="A0A2J8Y7U9"/>
<gene>
    <name evidence="1" type="ORF">CR201_G0056223</name>
</gene>
<comment type="caution">
    <text evidence="1">The sequence shown here is derived from an EMBL/GenBank/DDBJ whole genome shotgun (WGS) entry which is preliminary data.</text>
</comment>
<sequence length="121" mass="13126">MAAAAARAGSGPWAAQKKQFSPALLSFFIYNPRFWPREGEDKVYSSLPQQCYSMYKNSQGIQNCSRSSLGCSCPCAWSQCWGTCSSSWPSALTPTSTPPCTSFSPTCPCLKSVSPPPRSPR</sequence>
<protein>
    <submittedName>
        <fullName evidence="1">Uncharacterized protein</fullName>
    </submittedName>
</protein>
<organism evidence="1">
    <name type="scientific">Pongo abelii</name>
    <name type="common">Sumatran orangutan</name>
    <name type="synonym">Pongo pygmaeus abelii</name>
    <dbReference type="NCBI Taxonomy" id="9601"/>
    <lineage>
        <taxon>Eukaryota</taxon>
        <taxon>Metazoa</taxon>
        <taxon>Chordata</taxon>
        <taxon>Craniata</taxon>
        <taxon>Vertebrata</taxon>
        <taxon>Euteleostomi</taxon>
        <taxon>Mammalia</taxon>
        <taxon>Eutheria</taxon>
        <taxon>Euarchontoglires</taxon>
        <taxon>Primates</taxon>
        <taxon>Haplorrhini</taxon>
        <taxon>Catarrhini</taxon>
        <taxon>Hominidae</taxon>
        <taxon>Pongo</taxon>
    </lineage>
</organism>
<reference evidence="1" key="1">
    <citation type="submission" date="2017-12" db="EMBL/GenBank/DDBJ databases">
        <title>High-resolution comparative analysis of great ape genomes.</title>
        <authorList>
            <person name="Pollen A."/>
            <person name="Hastie A."/>
            <person name="Hormozdiari F."/>
            <person name="Dougherty M."/>
            <person name="Liu R."/>
            <person name="Chaisson M."/>
            <person name="Hoppe E."/>
            <person name="Hill C."/>
            <person name="Pang A."/>
            <person name="Hillier L."/>
            <person name="Baker C."/>
            <person name="Armstrong J."/>
            <person name="Shendure J."/>
            <person name="Paten B."/>
            <person name="Wilson R."/>
            <person name="Chao H."/>
            <person name="Schneider V."/>
            <person name="Ventura M."/>
            <person name="Kronenberg Z."/>
            <person name="Murali S."/>
            <person name="Gordon D."/>
            <person name="Cantsilieris S."/>
            <person name="Munson K."/>
            <person name="Nelson B."/>
            <person name="Raja A."/>
            <person name="Underwood J."/>
            <person name="Diekhans M."/>
            <person name="Fiddes I."/>
            <person name="Haussler D."/>
            <person name="Eichler E."/>
        </authorList>
    </citation>
    <scope>NUCLEOTIDE SEQUENCE [LARGE SCALE GENOMIC DNA]</scope>
    <source>
        <strain evidence="1">Susie</strain>
    </source>
</reference>
<accession>A0A2J8Y7U9</accession>
<evidence type="ECO:0000313" key="1">
    <source>
        <dbReference type="EMBL" id="PNJ90367.1"/>
    </source>
</evidence>
<dbReference type="EMBL" id="NDHI03000294">
    <property type="protein sequence ID" value="PNJ90367.1"/>
    <property type="molecule type" value="Genomic_DNA"/>
</dbReference>